<proteinExistence type="inferred from homology"/>
<comment type="similarity">
    <text evidence="2 7">Belongs to the glycosyl hydrolase 43 family.</text>
</comment>
<organism evidence="10 11">
    <name type="scientific">Candidatus Choladousia intestinavium</name>
    <dbReference type="NCBI Taxonomy" id="2840727"/>
    <lineage>
        <taxon>Bacteria</taxon>
        <taxon>Bacillati</taxon>
        <taxon>Bacillota</taxon>
        <taxon>Clostridia</taxon>
        <taxon>Lachnospirales</taxon>
        <taxon>Lachnospiraceae</taxon>
        <taxon>Lachnospiraceae incertae sedis</taxon>
        <taxon>Candidatus Choladousia</taxon>
    </lineage>
</organism>
<evidence type="ECO:0000313" key="10">
    <source>
        <dbReference type="EMBL" id="HIR14802.1"/>
    </source>
</evidence>
<feature type="domain" description="Extracellular endo-alpha-(1-&gt;5)-L-arabinanase C-terminal" evidence="9">
    <location>
        <begin position="435"/>
        <end position="542"/>
    </location>
</feature>
<feature type="chain" id="PRO_5038909234" evidence="8">
    <location>
        <begin position="30"/>
        <end position="551"/>
    </location>
</feature>
<dbReference type="Pfam" id="PF04616">
    <property type="entry name" value="Glyco_hydro_43"/>
    <property type="match status" value="1"/>
</dbReference>
<evidence type="ECO:0000256" key="7">
    <source>
        <dbReference type="RuleBase" id="RU361187"/>
    </source>
</evidence>
<keyword evidence="4 7" id="KW-0326">Glycosidase</keyword>
<dbReference type="InterPro" id="IPR032291">
    <property type="entry name" value="Abn2_C"/>
</dbReference>
<feature type="signal peptide" evidence="8">
    <location>
        <begin position="1"/>
        <end position="29"/>
    </location>
</feature>
<dbReference type="InterPro" id="IPR006710">
    <property type="entry name" value="Glyco_hydro_43"/>
</dbReference>
<accession>A0A9D1DAT2</accession>
<dbReference type="InterPro" id="IPR050727">
    <property type="entry name" value="GH43_arabinanases"/>
</dbReference>
<gene>
    <name evidence="10" type="ORF">IAB31_12885</name>
</gene>
<evidence type="ECO:0000256" key="8">
    <source>
        <dbReference type="SAM" id="SignalP"/>
    </source>
</evidence>
<reference evidence="10" key="2">
    <citation type="journal article" date="2021" name="PeerJ">
        <title>Extensive microbial diversity within the chicken gut microbiome revealed by metagenomics and culture.</title>
        <authorList>
            <person name="Gilroy R."/>
            <person name="Ravi A."/>
            <person name="Getino M."/>
            <person name="Pursley I."/>
            <person name="Horton D.L."/>
            <person name="Alikhan N.F."/>
            <person name="Baker D."/>
            <person name="Gharbi K."/>
            <person name="Hall N."/>
            <person name="Watson M."/>
            <person name="Adriaenssens E.M."/>
            <person name="Foster-Nyarko E."/>
            <person name="Jarju S."/>
            <person name="Secka A."/>
            <person name="Antonio M."/>
            <person name="Oren A."/>
            <person name="Chaudhuri R.R."/>
            <person name="La Ragione R."/>
            <person name="Hildebrand F."/>
            <person name="Pallen M.J."/>
        </authorList>
    </citation>
    <scope>NUCLEOTIDE SEQUENCE</scope>
    <source>
        <strain evidence="10">ChiSjej4B22-8148</strain>
    </source>
</reference>
<evidence type="ECO:0000256" key="1">
    <source>
        <dbReference type="ARBA" id="ARBA00004834"/>
    </source>
</evidence>
<dbReference type="GO" id="GO:0004553">
    <property type="term" value="F:hydrolase activity, hydrolyzing O-glycosyl compounds"/>
    <property type="evidence" value="ECO:0007669"/>
    <property type="project" value="InterPro"/>
</dbReference>
<evidence type="ECO:0000256" key="6">
    <source>
        <dbReference type="PIRSR" id="PIRSR606710-2"/>
    </source>
</evidence>
<evidence type="ECO:0000256" key="3">
    <source>
        <dbReference type="ARBA" id="ARBA00022801"/>
    </source>
</evidence>
<evidence type="ECO:0000313" key="11">
    <source>
        <dbReference type="Proteomes" id="UP000886757"/>
    </source>
</evidence>
<protein>
    <submittedName>
        <fullName evidence="10">Glycoside hydrolase family 43 protein</fullName>
    </submittedName>
</protein>
<evidence type="ECO:0000259" key="9">
    <source>
        <dbReference type="Pfam" id="PF16369"/>
    </source>
</evidence>
<dbReference type="EMBL" id="DVGK01000149">
    <property type="protein sequence ID" value="HIR14802.1"/>
    <property type="molecule type" value="Genomic_DNA"/>
</dbReference>
<dbReference type="Gene3D" id="2.115.10.20">
    <property type="entry name" value="Glycosyl hydrolase domain, family 43"/>
    <property type="match status" value="1"/>
</dbReference>
<dbReference type="PANTHER" id="PTHR43301">
    <property type="entry name" value="ARABINAN ENDO-1,5-ALPHA-L-ARABINOSIDASE"/>
    <property type="match status" value="1"/>
</dbReference>
<comment type="caution">
    <text evidence="10">The sequence shown here is derived from an EMBL/GenBank/DDBJ whole genome shotgun (WGS) entry which is preliminary data.</text>
</comment>
<evidence type="ECO:0000256" key="2">
    <source>
        <dbReference type="ARBA" id="ARBA00009865"/>
    </source>
</evidence>
<dbReference type="AlphaFoldDB" id="A0A9D1DAT2"/>
<dbReference type="SUPFAM" id="SSF75005">
    <property type="entry name" value="Arabinanase/levansucrase/invertase"/>
    <property type="match status" value="1"/>
</dbReference>
<evidence type="ECO:0000256" key="5">
    <source>
        <dbReference type="PIRSR" id="PIRSR606710-1"/>
    </source>
</evidence>
<reference evidence="10" key="1">
    <citation type="submission" date="2020-10" db="EMBL/GenBank/DDBJ databases">
        <authorList>
            <person name="Gilroy R."/>
        </authorList>
    </citation>
    <scope>NUCLEOTIDE SEQUENCE</scope>
    <source>
        <strain evidence="10">ChiSjej4B22-8148</strain>
    </source>
</reference>
<dbReference type="Proteomes" id="UP000886757">
    <property type="component" value="Unassembled WGS sequence"/>
</dbReference>
<dbReference type="Gene3D" id="2.40.128.10">
    <property type="match status" value="1"/>
</dbReference>
<feature type="site" description="Important for catalytic activity, responsible for pKa modulation of the active site Glu and correct orientation of both the proton donor and substrate" evidence="6">
    <location>
        <position position="238"/>
    </location>
</feature>
<evidence type="ECO:0000256" key="4">
    <source>
        <dbReference type="ARBA" id="ARBA00023295"/>
    </source>
</evidence>
<name>A0A9D1DAT2_9FIRM</name>
<dbReference type="Pfam" id="PF16369">
    <property type="entry name" value="GH43_C"/>
    <property type="match status" value="1"/>
</dbReference>
<comment type="pathway">
    <text evidence="1">Glycan metabolism; L-arabinan degradation.</text>
</comment>
<keyword evidence="8" id="KW-0732">Signal</keyword>
<dbReference type="GO" id="GO:0005975">
    <property type="term" value="P:carbohydrate metabolic process"/>
    <property type="evidence" value="ECO:0007669"/>
    <property type="project" value="InterPro"/>
</dbReference>
<feature type="active site" description="Proton donor" evidence="5">
    <location>
        <position position="306"/>
    </location>
</feature>
<dbReference type="InterPro" id="IPR023296">
    <property type="entry name" value="Glyco_hydro_beta-prop_sf"/>
</dbReference>
<keyword evidence="3 7" id="KW-0378">Hydrolase</keyword>
<dbReference type="PANTHER" id="PTHR43301:SF3">
    <property type="entry name" value="ARABINAN ENDO-1,5-ALPHA-L-ARABINOSIDASE A-RELATED"/>
    <property type="match status" value="1"/>
</dbReference>
<feature type="active site" description="Proton acceptor" evidence="5">
    <location>
        <position position="46"/>
    </location>
</feature>
<sequence length="551" mass="61395">MKKKKWFRRLLAVSLTGLLAVSSLLPVQGEETESSSPELSRVSVHDPSIIKAEDGTYYVLGSHTASAKSEDLMQWEQVNFDYGNVEDTPFYGNLLGTLEKPFQWAGYDDGDCAGGGYAVWAPDAIWNPYYEWEDGSTGAYMLYCCTSSTWRRSCISYLVSKTFEGPYEFVDTIVYSGFTKTGEPDGSSSRDTSWDNDYLNLTALIEKGSENGGIDEISENWFDASGGWNHLYAPNAIDPNLFFDAEGERLYMSYGSWSGGLFLLELDRATGAAIYPGVDSTDEVSGNFVDRYFGVHLAGGNHQSGEAPYIQYDSETGYYYMYETYGGLTAEGGYNMRLFRSENPTGPYLDAAGGNAADNGESNDLYGIKLMGNYSFYDQIGKRAAGHNSALIDDDGSRYLFYHQRFDMDPQTEAHELRVHQQFMNEDLWPVTAVYEYRGETPEHYEDSQVVGSYEFINHGTNTSGEMLTTQMLTLEEDGTVSGAASGTWTKTDSGKGYDYVTIEMNDVTYKGIFFLQHKENSDPDPVMTFTAIGNDNTSIWGSMRVVSETQ</sequence>